<dbReference type="eggNOG" id="KOG1704">
    <property type="taxonomic scope" value="Eukaryota"/>
</dbReference>
<reference evidence="8 10" key="1">
    <citation type="journal article" date="2011" name="Science">
        <title>Comparative functional genomics of the fission yeasts.</title>
        <authorList>
            <person name="Rhind N."/>
            <person name="Chen Z."/>
            <person name="Yassour M."/>
            <person name="Thompson D.A."/>
            <person name="Haas B.J."/>
            <person name="Habib N."/>
            <person name="Wapinski I."/>
            <person name="Roy S."/>
            <person name="Lin M.F."/>
            <person name="Heiman D.I."/>
            <person name="Young S.K."/>
            <person name="Furuya K."/>
            <person name="Guo Y."/>
            <person name="Pidoux A."/>
            <person name="Chen H.M."/>
            <person name="Robbertse B."/>
            <person name="Goldberg J.M."/>
            <person name="Aoki K."/>
            <person name="Bayne E.H."/>
            <person name="Berlin A.M."/>
            <person name="Desjardins C.A."/>
            <person name="Dobbs E."/>
            <person name="Dukaj L."/>
            <person name="Fan L."/>
            <person name="FitzGerald M.G."/>
            <person name="French C."/>
            <person name="Gujja S."/>
            <person name="Hansen K."/>
            <person name="Keifenheim D."/>
            <person name="Levin J.Z."/>
            <person name="Mosher R.A."/>
            <person name="Mueller C.A."/>
            <person name="Pfiffner J."/>
            <person name="Priest M."/>
            <person name="Russ C."/>
            <person name="Smialowska A."/>
            <person name="Swoboda P."/>
            <person name="Sykes S.M."/>
            <person name="Vaughn M."/>
            <person name="Vengrova S."/>
            <person name="Yoder R."/>
            <person name="Zeng Q."/>
            <person name="Allshire R."/>
            <person name="Baulcombe D."/>
            <person name="Birren B.W."/>
            <person name="Brown W."/>
            <person name="Ekwall K."/>
            <person name="Kellis M."/>
            <person name="Leatherwood J."/>
            <person name="Levin H."/>
            <person name="Margalit H."/>
            <person name="Martienssen R."/>
            <person name="Nieduszynski C.A."/>
            <person name="Spatafora J.W."/>
            <person name="Friedman N."/>
            <person name="Dalgaard J.Z."/>
            <person name="Baumann P."/>
            <person name="Niki H."/>
            <person name="Regev A."/>
            <person name="Nusbaum C."/>
        </authorList>
    </citation>
    <scope>NUCLEOTIDE SEQUENCE [LARGE SCALE GENOMIC DNA]</scope>
    <source>
        <strain evidence="10">yFS275 / FY16936</strain>
    </source>
</reference>
<dbReference type="GO" id="GO:0032231">
    <property type="term" value="P:regulation of actin filament bundle assembly"/>
    <property type="evidence" value="ECO:0007669"/>
    <property type="project" value="EnsemblFungi"/>
</dbReference>
<proteinExistence type="predicted"/>
<keyword evidence="4" id="KW-0440">LIM domain</keyword>
<protein>
    <submittedName>
        <fullName evidence="8">Rho-type GTPase activating protein Rga4</fullName>
    </submittedName>
</protein>
<evidence type="ECO:0000256" key="4">
    <source>
        <dbReference type="PROSITE-ProRule" id="PRU00125"/>
    </source>
</evidence>
<evidence type="ECO:0000256" key="5">
    <source>
        <dbReference type="SAM" id="MobiDB-lite"/>
    </source>
</evidence>
<dbReference type="VEuPathDB" id="FungiDB:SJAG_04522"/>
<dbReference type="GO" id="GO:0061245">
    <property type="term" value="P:establishment or maintenance of bipolar cell polarity"/>
    <property type="evidence" value="ECO:0007669"/>
    <property type="project" value="EnsemblFungi"/>
</dbReference>
<evidence type="ECO:0000256" key="3">
    <source>
        <dbReference type="ARBA" id="ARBA00022833"/>
    </source>
</evidence>
<feature type="compositionally biased region" description="Basic and acidic residues" evidence="5">
    <location>
        <begin position="657"/>
        <end position="674"/>
    </location>
</feature>
<dbReference type="GO" id="GO:0008360">
    <property type="term" value="P:regulation of cell shape"/>
    <property type="evidence" value="ECO:0000315"/>
    <property type="project" value="JaponicusDB"/>
</dbReference>
<dbReference type="PROSITE" id="PS50023">
    <property type="entry name" value="LIM_DOMAIN_2"/>
    <property type="match status" value="1"/>
</dbReference>
<dbReference type="GeneID" id="7051879"/>
<keyword evidence="3 4" id="KW-0862">Zinc</keyword>
<dbReference type="eggNOG" id="KOG1453">
    <property type="taxonomic scope" value="Eukaryota"/>
</dbReference>
<keyword evidence="10" id="KW-1185">Reference proteome</keyword>
<evidence type="ECO:0000313" key="9">
    <source>
        <dbReference type="JaponicusDB" id="SJAG_04522"/>
    </source>
</evidence>
<dbReference type="RefSeq" id="XP_002175616.1">
    <property type="nucleotide sequence ID" value="XM_002175580.2"/>
</dbReference>
<evidence type="ECO:0000256" key="1">
    <source>
        <dbReference type="ARBA" id="ARBA00022468"/>
    </source>
</evidence>
<dbReference type="Pfam" id="PF00620">
    <property type="entry name" value="RhoGAP"/>
    <property type="match status" value="1"/>
</dbReference>
<dbReference type="Proteomes" id="UP000001744">
    <property type="component" value="Unassembled WGS sequence"/>
</dbReference>
<organism evidence="8 10">
    <name type="scientific">Schizosaccharomyces japonicus (strain yFS275 / FY16936)</name>
    <name type="common">Fission yeast</name>
    <dbReference type="NCBI Taxonomy" id="402676"/>
    <lineage>
        <taxon>Eukaryota</taxon>
        <taxon>Fungi</taxon>
        <taxon>Dikarya</taxon>
        <taxon>Ascomycota</taxon>
        <taxon>Taphrinomycotina</taxon>
        <taxon>Schizosaccharomycetes</taxon>
        <taxon>Schizosaccharomycetales</taxon>
        <taxon>Schizosaccharomycetaceae</taxon>
        <taxon>Schizosaccharomyces</taxon>
    </lineage>
</organism>
<dbReference type="Gene3D" id="2.10.110.10">
    <property type="entry name" value="Cysteine Rich Protein"/>
    <property type="match status" value="2"/>
</dbReference>
<dbReference type="CDD" id="cd08368">
    <property type="entry name" value="LIM"/>
    <property type="match status" value="2"/>
</dbReference>
<dbReference type="GO" id="GO:0061173">
    <property type="term" value="P:positive regulation of establishment of bipolar cell polarity"/>
    <property type="evidence" value="ECO:0007669"/>
    <property type="project" value="EnsemblFungi"/>
</dbReference>
<dbReference type="SMART" id="SM00132">
    <property type="entry name" value="LIM"/>
    <property type="match status" value="2"/>
</dbReference>
<feature type="domain" description="Rho-GAP" evidence="7">
    <location>
        <begin position="786"/>
        <end position="979"/>
    </location>
</feature>
<feature type="region of interest" description="Disordered" evidence="5">
    <location>
        <begin position="352"/>
        <end position="375"/>
    </location>
</feature>
<evidence type="ECO:0000313" key="8">
    <source>
        <dbReference type="EMBL" id="EEB09323.1"/>
    </source>
</evidence>
<dbReference type="OMA" id="GNANHMF"/>
<dbReference type="GO" id="GO:0030427">
    <property type="term" value="C:site of polarized growth"/>
    <property type="evidence" value="ECO:0000318"/>
    <property type="project" value="GO_Central"/>
</dbReference>
<dbReference type="JaponicusDB" id="SJAG_04522">
    <property type="gene designation" value="rga4"/>
</dbReference>
<dbReference type="GO" id="GO:0032153">
    <property type="term" value="C:cell division site"/>
    <property type="evidence" value="ECO:0000318"/>
    <property type="project" value="GO_Central"/>
</dbReference>
<dbReference type="InterPro" id="IPR000198">
    <property type="entry name" value="RhoGAP_dom"/>
</dbReference>
<dbReference type="GO" id="GO:0051286">
    <property type="term" value="C:cell tip"/>
    <property type="evidence" value="ECO:0000318"/>
    <property type="project" value="GO_Central"/>
</dbReference>
<dbReference type="PROSITE" id="PS00478">
    <property type="entry name" value="LIM_DOMAIN_1"/>
    <property type="match status" value="2"/>
</dbReference>
<dbReference type="PROSITE" id="PS50238">
    <property type="entry name" value="RHOGAP"/>
    <property type="match status" value="1"/>
</dbReference>
<dbReference type="GO" id="GO:0046872">
    <property type="term" value="F:metal ion binding"/>
    <property type="evidence" value="ECO:0007669"/>
    <property type="project" value="UniProtKB-KW"/>
</dbReference>
<dbReference type="GO" id="GO:1903138">
    <property type="term" value="P:negative regulation of cell integrity MAPK cascade"/>
    <property type="evidence" value="ECO:0007669"/>
    <property type="project" value="EnsemblFungi"/>
</dbReference>
<dbReference type="Pfam" id="PF00412">
    <property type="entry name" value="LIM"/>
    <property type="match status" value="2"/>
</dbReference>
<dbReference type="CDD" id="cd00159">
    <property type="entry name" value="RhoGAP"/>
    <property type="match status" value="1"/>
</dbReference>
<dbReference type="GO" id="GO:0005938">
    <property type="term" value="C:cell cortex"/>
    <property type="evidence" value="ECO:0000318"/>
    <property type="project" value="GO_Central"/>
</dbReference>
<feature type="region of interest" description="Disordered" evidence="5">
    <location>
        <begin position="634"/>
        <end position="706"/>
    </location>
</feature>
<dbReference type="PANTHER" id="PTHR23176">
    <property type="entry name" value="RHO/RAC/CDC GTPASE-ACTIVATING PROTEIN"/>
    <property type="match status" value="1"/>
</dbReference>
<dbReference type="GO" id="GO:0005096">
    <property type="term" value="F:GTPase activator activity"/>
    <property type="evidence" value="ECO:0000318"/>
    <property type="project" value="GO_Central"/>
</dbReference>
<dbReference type="GO" id="GO:0097575">
    <property type="term" value="C:lateral cell cortex"/>
    <property type="evidence" value="ECO:0007669"/>
    <property type="project" value="EnsemblFungi"/>
</dbReference>
<feature type="domain" description="LIM zinc-binding" evidence="6">
    <location>
        <begin position="26"/>
        <end position="88"/>
    </location>
</feature>
<dbReference type="SMART" id="SM00324">
    <property type="entry name" value="RhoGAP"/>
    <property type="match status" value="1"/>
</dbReference>
<dbReference type="GO" id="GO:0035840">
    <property type="term" value="C:old growing cell tip"/>
    <property type="evidence" value="ECO:0007669"/>
    <property type="project" value="EnsemblFungi"/>
</dbReference>
<dbReference type="Gene3D" id="1.10.555.10">
    <property type="entry name" value="Rho GTPase activation protein"/>
    <property type="match status" value="1"/>
</dbReference>
<evidence type="ECO:0000256" key="2">
    <source>
        <dbReference type="ARBA" id="ARBA00022723"/>
    </source>
</evidence>
<dbReference type="STRING" id="402676.B6K719"/>
<feature type="region of interest" description="Disordered" evidence="5">
    <location>
        <begin position="423"/>
        <end position="442"/>
    </location>
</feature>
<dbReference type="SUPFAM" id="SSF48350">
    <property type="entry name" value="GTPase activation domain, GAP"/>
    <property type="match status" value="1"/>
</dbReference>
<keyword evidence="2 4" id="KW-0479">Metal-binding</keyword>
<dbReference type="AlphaFoldDB" id="B6K719"/>
<keyword evidence="1" id="KW-0343">GTPase activation</keyword>
<dbReference type="GO" id="GO:0007264">
    <property type="term" value="P:small GTPase-mediated signal transduction"/>
    <property type="evidence" value="ECO:0000318"/>
    <property type="project" value="GO_Central"/>
</dbReference>
<accession>B6K719</accession>
<dbReference type="InterPro" id="IPR001781">
    <property type="entry name" value="Znf_LIM"/>
</dbReference>
<evidence type="ECO:0000313" key="10">
    <source>
        <dbReference type="Proteomes" id="UP000001744"/>
    </source>
</evidence>
<dbReference type="PANTHER" id="PTHR23176:SF128">
    <property type="entry name" value="RHO GTPASE-ACTIVATING PROTEIN RGD1"/>
    <property type="match status" value="1"/>
</dbReference>
<evidence type="ECO:0000259" key="6">
    <source>
        <dbReference type="PROSITE" id="PS50023"/>
    </source>
</evidence>
<dbReference type="GO" id="GO:1903338">
    <property type="term" value="P:regulation of cell wall organization or biogenesis"/>
    <property type="evidence" value="ECO:0007669"/>
    <property type="project" value="EnsemblFungi"/>
</dbReference>
<dbReference type="InterPro" id="IPR050729">
    <property type="entry name" value="Rho-GAP"/>
</dbReference>
<dbReference type="GO" id="GO:0031097">
    <property type="term" value="C:medial cortex"/>
    <property type="evidence" value="ECO:0007669"/>
    <property type="project" value="EnsemblFungi"/>
</dbReference>
<feature type="compositionally biased region" description="Polar residues" evidence="5">
    <location>
        <begin position="693"/>
        <end position="702"/>
    </location>
</feature>
<dbReference type="HOGENOM" id="CLU_309526_0_0_1"/>
<dbReference type="InterPro" id="IPR008936">
    <property type="entry name" value="Rho_GTPase_activation_prot"/>
</dbReference>
<dbReference type="OrthoDB" id="79452at2759"/>
<feature type="compositionally biased region" description="Polar residues" evidence="5">
    <location>
        <begin position="425"/>
        <end position="442"/>
    </location>
</feature>
<sequence>MDDTSLASFKTLDNDENPGFDVEPRLRCITCEKLLSEGVFLTVNNNFYHGNCFRCEKCGKTLAVRDAVAFTNSNQPICKDCVEVCKACKSPILDMAIITGMDAYHSTCFFCSSCNTKITEAIFARRNNQLFCMKCLQITDAVTSPTTRGHSRSVSGASFFKASSNNCNRYSYLSSPVPKLGAELSLSAAAATFAQRVVSPIDMNQNTIAERLAVPDVSSISASTPVDPSLPLGSNSAKPALRLYTSNPIIASSTENSNVIPEVVQLSDGSDLSNNESSGTAFSAPNSVATKHASLHVPLVAAQVNDKENEAAVHTPITSPVSVTYSPKDHITLAQEKQGSIAAAAAQLPAGSATANSSARRPVQIPRSVPTTPEHLRDSLNRLRSVSNTSTGSNVLGDNNFRRVSSEVSQPHIPKSVNAVEDPVQCTSPVNEPRTSTSTVHSITPTGARKVAGEAIASKPRVPSNSPFNSAAYRAKSLSFIQDPAERELYAGQGDVSNSSLVRLSGIFSSNVFDETENDARDLVSKMAGLHVQRAVLLMEISSLLRMKDRSPALTPNRFKQEFIADVNRGLDSLRKSFQPELASLLLKRDALSATVEKLQNAYSASMEETAYLNVKNAELLGINNQLEREIASKKEEYSKKRQSTFGFSRHFRNRHSTTDKDEVTSSSSRESHSRLQQVASSLGFRPREKYNPSESPQQQPANLEHKGSFSRRFLWRRDSKHPSSKAKNRASSVMSFSDLKITEEDEIPSFGMCKLCGNYSKNLPRHYQDCLSQAMDGQYQAQRQVQVNPLVETSSFDPQRYTLTRVPHLITACIGFVEKYGLDYEGLYRKSGATSQMKRIVSLLENGNTELGPNEDISAVTSVLKQYLRNLPNPIITFDQYYPLIEASGIRKPAEKLIGIKRVISNLPSIHGQVLRLIMFHLANVVKMSHLNLMNSKNLAVVFSPTLIRDPDNSRDVLDMAMKNLCLHFMIDHVEELF</sequence>
<dbReference type="GO" id="GO:0031267">
    <property type="term" value="F:small GTPase binding"/>
    <property type="evidence" value="ECO:0007669"/>
    <property type="project" value="EnsemblFungi"/>
</dbReference>
<dbReference type="EMBL" id="KE651168">
    <property type="protein sequence ID" value="EEB09323.1"/>
    <property type="molecule type" value="Genomic_DNA"/>
</dbReference>
<evidence type="ECO:0000259" key="7">
    <source>
        <dbReference type="PROSITE" id="PS50238"/>
    </source>
</evidence>
<dbReference type="GO" id="GO:0005886">
    <property type="term" value="C:plasma membrane"/>
    <property type="evidence" value="ECO:0000318"/>
    <property type="project" value="GO_Central"/>
</dbReference>
<gene>
    <name evidence="9" type="primary">rga4</name>
    <name evidence="8" type="ORF">SJAG_04522</name>
</gene>
<name>B6K719_SCHJY</name>